<name>A0A804R6H8_MAIZE</name>
<sequence length="199" mass="21958">MQRAFFCAAVRFFRPKKAFALQQALSSQASAFPKIPRKFLATGIYTDAILLSITPIPVPFASVVPRPHRRSLADANCRPCVGRAKAWCGFFGRRFFSGINGARNWHHTGTCSGDAPGQTTALLHNPRDLVAFLQVWTSLVRTDRSLFTEARLQFFSGVLKAVRIFAGKALGVSVSSYMEKREERKKLLKLGAGPLSLNG</sequence>
<reference evidence="2" key="1">
    <citation type="journal article" date="2009" name="Science">
        <title>The B73 maize genome: complexity, diversity, and dynamics.</title>
        <authorList>
            <person name="Schnable P.S."/>
            <person name="Ware D."/>
            <person name="Fulton R.S."/>
            <person name="Stein J.C."/>
            <person name="Wei F."/>
            <person name="Pasternak S."/>
            <person name="Liang C."/>
            <person name="Zhang J."/>
            <person name="Fulton L."/>
            <person name="Graves T.A."/>
            <person name="Minx P."/>
            <person name="Reily A.D."/>
            <person name="Courtney L."/>
            <person name="Kruchowski S.S."/>
            <person name="Tomlinson C."/>
            <person name="Strong C."/>
            <person name="Delehaunty K."/>
            <person name="Fronick C."/>
            <person name="Courtney B."/>
            <person name="Rock S.M."/>
            <person name="Belter E."/>
            <person name="Du F."/>
            <person name="Kim K."/>
            <person name="Abbott R.M."/>
            <person name="Cotton M."/>
            <person name="Levy A."/>
            <person name="Marchetto P."/>
            <person name="Ochoa K."/>
            <person name="Jackson S.M."/>
            <person name="Gillam B."/>
            <person name="Chen W."/>
            <person name="Yan L."/>
            <person name="Higginbotham J."/>
            <person name="Cardenas M."/>
            <person name="Waligorski J."/>
            <person name="Applebaum E."/>
            <person name="Phelps L."/>
            <person name="Falcone J."/>
            <person name="Kanchi K."/>
            <person name="Thane T."/>
            <person name="Scimone A."/>
            <person name="Thane N."/>
            <person name="Henke J."/>
            <person name="Wang T."/>
            <person name="Ruppert J."/>
            <person name="Shah N."/>
            <person name="Rotter K."/>
            <person name="Hodges J."/>
            <person name="Ingenthron E."/>
            <person name="Cordes M."/>
            <person name="Kohlberg S."/>
            <person name="Sgro J."/>
            <person name="Delgado B."/>
            <person name="Mead K."/>
            <person name="Chinwalla A."/>
            <person name="Leonard S."/>
            <person name="Crouse K."/>
            <person name="Collura K."/>
            <person name="Kudrna D."/>
            <person name="Currie J."/>
            <person name="He R."/>
            <person name="Angelova A."/>
            <person name="Rajasekar S."/>
            <person name="Mueller T."/>
            <person name="Lomeli R."/>
            <person name="Scara G."/>
            <person name="Ko A."/>
            <person name="Delaney K."/>
            <person name="Wissotski M."/>
            <person name="Lopez G."/>
            <person name="Campos D."/>
            <person name="Braidotti M."/>
            <person name="Ashley E."/>
            <person name="Golser W."/>
            <person name="Kim H."/>
            <person name="Lee S."/>
            <person name="Lin J."/>
            <person name="Dujmic Z."/>
            <person name="Kim W."/>
            <person name="Talag J."/>
            <person name="Zuccolo A."/>
            <person name="Fan C."/>
            <person name="Sebastian A."/>
            <person name="Kramer M."/>
            <person name="Spiegel L."/>
            <person name="Nascimento L."/>
            <person name="Zutavern T."/>
            <person name="Miller B."/>
            <person name="Ambroise C."/>
            <person name="Muller S."/>
            <person name="Spooner W."/>
            <person name="Narechania A."/>
            <person name="Ren L."/>
            <person name="Wei S."/>
            <person name="Kumari S."/>
            <person name="Faga B."/>
            <person name="Levy M.J."/>
            <person name="McMahan L."/>
            <person name="Van Buren P."/>
            <person name="Vaughn M.W."/>
            <person name="Ying K."/>
            <person name="Yeh C.-T."/>
            <person name="Emrich S.J."/>
            <person name="Jia Y."/>
            <person name="Kalyanaraman A."/>
            <person name="Hsia A.-P."/>
            <person name="Barbazuk W.B."/>
            <person name="Baucom R.S."/>
            <person name="Brutnell T.P."/>
            <person name="Carpita N.C."/>
            <person name="Chaparro C."/>
            <person name="Chia J.-M."/>
            <person name="Deragon J.-M."/>
            <person name="Estill J.C."/>
            <person name="Fu Y."/>
            <person name="Jeddeloh J.A."/>
            <person name="Han Y."/>
            <person name="Lee H."/>
            <person name="Li P."/>
            <person name="Lisch D.R."/>
            <person name="Liu S."/>
            <person name="Liu Z."/>
            <person name="Nagel D.H."/>
            <person name="McCann M.C."/>
            <person name="SanMiguel P."/>
            <person name="Myers A.M."/>
            <person name="Nettleton D."/>
            <person name="Nguyen J."/>
            <person name="Penning B.W."/>
            <person name="Ponnala L."/>
            <person name="Schneider K.L."/>
            <person name="Schwartz D.C."/>
            <person name="Sharma A."/>
            <person name="Soderlund C."/>
            <person name="Springer N.M."/>
            <person name="Sun Q."/>
            <person name="Wang H."/>
            <person name="Waterman M."/>
            <person name="Westerman R."/>
            <person name="Wolfgruber T.K."/>
            <person name="Yang L."/>
            <person name="Yu Y."/>
            <person name="Zhang L."/>
            <person name="Zhou S."/>
            <person name="Zhu Q."/>
            <person name="Bennetzen J.L."/>
            <person name="Dawe R.K."/>
            <person name="Jiang J."/>
            <person name="Jiang N."/>
            <person name="Presting G.G."/>
            <person name="Wessler S.R."/>
            <person name="Aluru S."/>
            <person name="Martienssen R.A."/>
            <person name="Clifton S.W."/>
            <person name="McCombie W.R."/>
            <person name="Wing R.A."/>
            <person name="Wilson R.K."/>
        </authorList>
    </citation>
    <scope>NUCLEOTIDE SEQUENCE [LARGE SCALE GENOMIC DNA]</scope>
    <source>
        <strain evidence="2">cv. B73</strain>
    </source>
</reference>
<evidence type="ECO:0000313" key="2">
    <source>
        <dbReference type="Proteomes" id="UP000007305"/>
    </source>
</evidence>
<protein>
    <submittedName>
        <fullName evidence="1">Uncharacterized protein</fullName>
    </submittedName>
</protein>
<organism evidence="1 2">
    <name type="scientific">Zea mays</name>
    <name type="common">Maize</name>
    <dbReference type="NCBI Taxonomy" id="4577"/>
    <lineage>
        <taxon>Eukaryota</taxon>
        <taxon>Viridiplantae</taxon>
        <taxon>Streptophyta</taxon>
        <taxon>Embryophyta</taxon>
        <taxon>Tracheophyta</taxon>
        <taxon>Spermatophyta</taxon>
        <taxon>Magnoliopsida</taxon>
        <taxon>Liliopsida</taxon>
        <taxon>Poales</taxon>
        <taxon>Poaceae</taxon>
        <taxon>PACMAD clade</taxon>
        <taxon>Panicoideae</taxon>
        <taxon>Andropogonodae</taxon>
        <taxon>Andropogoneae</taxon>
        <taxon>Tripsacinae</taxon>
        <taxon>Zea</taxon>
    </lineage>
</organism>
<accession>A0A804R6H8</accession>
<evidence type="ECO:0000313" key="1">
    <source>
        <dbReference type="EnsemblPlants" id="Zm00001eb392260_P001"/>
    </source>
</evidence>
<dbReference type="AlphaFoldDB" id="A0A804R6H8"/>
<reference evidence="1" key="3">
    <citation type="submission" date="2021-05" db="UniProtKB">
        <authorList>
            <consortium name="EnsemblPlants"/>
        </authorList>
    </citation>
    <scope>IDENTIFICATION</scope>
    <source>
        <strain evidence="1">cv. B73</strain>
    </source>
</reference>
<dbReference type="Proteomes" id="UP000007305">
    <property type="component" value="Chromosome 9"/>
</dbReference>
<proteinExistence type="predicted"/>
<dbReference type="InParanoid" id="A0A804R6H8"/>
<reference evidence="1" key="2">
    <citation type="submission" date="2019-07" db="EMBL/GenBank/DDBJ databases">
        <authorList>
            <person name="Seetharam A."/>
            <person name="Woodhouse M."/>
            <person name="Cannon E."/>
        </authorList>
    </citation>
    <scope>NUCLEOTIDE SEQUENCE [LARGE SCALE GENOMIC DNA]</scope>
    <source>
        <strain evidence="1">cv. B73</strain>
    </source>
</reference>
<dbReference type="EnsemblPlants" id="Zm00001eb392260_T001">
    <property type="protein sequence ID" value="Zm00001eb392260_P001"/>
    <property type="gene ID" value="Zm00001eb392260"/>
</dbReference>
<dbReference type="Gramene" id="Zm00001eb392260_T001">
    <property type="protein sequence ID" value="Zm00001eb392260_P001"/>
    <property type="gene ID" value="Zm00001eb392260"/>
</dbReference>
<keyword evidence="2" id="KW-1185">Reference proteome</keyword>